<evidence type="ECO:0000256" key="1">
    <source>
        <dbReference type="SAM" id="MobiDB-lite"/>
    </source>
</evidence>
<evidence type="ECO:0000313" key="3">
    <source>
        <dbReference type="Proteomes" id="UP000252519"/>
    </source>
</evidence>
<name>A0A368GLP7_ANCCA</name>
<dbReference type="EMBL" id="JOJR01000142">
    <property type="protein sequence ID" value="RCN43950.1"/>
    <property type="molecule type" value="Genomic_DNA"/>
</dbReference>
<gene>
    <name evidence="2" type="ORF">ANCCAN_10065</name>
</gene>
<feature type="region of interest" description="Disordered" evidence="1">
    <location>
        <begin position="96"/>
        <end position="222"/>
    </location>
</feature>
<dbReference type="Proteomes" id="UP000252519">
    <property type="component" value="Unassembled WGS sequence"/>
</dbReference>
<dbReference type="OrthoDB" id="5858197at2759"/>
<dbReference type="AlphaFoldDB" id="A0A368GLP7"/>
<comment type="caution">
    <text evidence="2">The sequence shown here is derived from an EMBL/GenBank/DDBJ whole genome shotgun (WGS) entry which is preliminary data.</text>
</comment>
<feature type="compositionally biased region" description="Basic residues" evidence="1">
    <location>
        <begin position="211"/>
        <end position="222"/>
    </location>
</feature>
<protein>
    <submittedName>
        <fullName evidence="2">Uncharacterized protein</fullName>
    </submittedName>
</protein>
<feature type="region of interest" description="Disordered" evidence="1">
    <location>
        <begin position="69"/>
        <end position="88"/>
    </location>
</feature>
<sequence length="222" mass="24814">MEEEISRLSLLTSEAVKAMTVERSKKVRKSSPLAPKCFADEDESESIEDFCCPGTTCDSWLCPHCRRPIETSSVPPPPETKSKPRRQVDVAENFLTNSSRLRTKSQSQTNVNKQLFNTNAKSTATKSIDPRHIPTEKANRPANVTPNKKGYPEKPKAGSAKRRGSSEIRRAMAERVKAQSLPPRAPRSPKKYAVITIPSPKRPGSSEIAKRHSKQRRTPQKK</sequence>
<evidence type="ECO:0000313" key="2">
    <source>
        <dbReference type="EMBL" id="RCN43950.1"/>
    </source>
</evidence>
<feature type="compositionally biased region" description="Polar residues" evidence="1">
    <location>
        <begin position="96"/>
        <end position="126"/>
    </location>
</feature>
<organism evidence="2 3">
    <name type="scientific">Ancylostoma caninum</name>
    <name type="common">Dog hookworm</name>
    <dbReference type="NCBI Taxonomy" id="29170"/>
    <lineage>
        <taxon>Eukaryota</taxon>
        <taxon>Metazoa</taxon>
        <taxon>Ecdysozoa</taxon>
        <taxon>Nematoda</taxon>
        <taxon>Chromadorea</taxon>
        <taxon>Rhabditida</taxon>
        <taxon>Rhabditina</taxon>
        <taxon>Rhabditomorpha</taxon>
        <taxon>Strongyloidea</taxon>
        <taxon>Ancylostomatidae</taxon>
        <taxon>Ancylostomatinae</taxon>
        <taxon>Ancylostoma</taxon>
    </lineage>
</organism>
<feature type="compositionally biased region" description="Basic and acidic residues" evidence="1">
    <location>
        <begin position="164"/>
        <end position="177"/>
    </location>
</feature>
<feature type="compositionally biased region" description="Basic and acidic residues" evidence="1">
    <location>
        <begin position="128"/>
        <end position="139"/>
    </location>
</feature>
<proteinExistence type="predicted"/>
<accession>A0A368GLP7</accession>
<reference evidence="2 3" key="1">
    <citation type="submission" date="2014-10" db="EMBL/GenBank/DDBJ databases">
        <title>Draft genome of the hookworm Ancylostoma caninum.</title>
        <authorList>
            <person name="Mitreva M."/>
        </authorList>
    </citation>
    <scope>NUCLEOTIDE SEQUENCE [LARGE SCALE GENOMIC DNA]</scope>
    <source>
        <strain evidence="2 3">Baltimore</strain>
    </source>
</reference>
<keyword evidence="3" id="KW-1185">Reference proteome</keyword>